<evidence type="ECO:0000256" key="15">
    <source>
        <dbReference type="ARBA" id="ARBA00048238"/>
    </source>
</evidence>
<dbReference type="SUPFAM" id="SSF53613">
    <property type="entry name" value="Ribokinase-like"/>
    <property type="match status" value="1"/>
</dbReference>
<comment type="similarity">
    <text evidence="17">Belongs to the NnrD/CARKD family.</text>
</comment>
<comment type="cofactor">
    <cofactor evidence="18 19">
        <name>K(+)</name>
        <dbReference type="ChEBI" id="CHEBI:29103"/>
    </cofactor>
    <text evidence="18 19">Binds 1 potassium ion per subunit.</text>
</comment>
<keyword evidence="11 18" id="KW-0413">Isomerase</keyword>
<dbReference type="Gene3D" id="3.40.50.10260">
    <property type="entry name" value="YjeF N-terminal domain"/>
    <property type="match status" value="1"/>
</dbReference>
<feature type="binding site" evidence="18">
    <location>
        <position position="60"/>
    </location>
    <ligand>
        <name>K(+)</name>
        <dbReference type="ChEBI" id="CHEBI:29103"/>
    </ligand>
</feature>
<accession>A0A2W7R592</accession>
<evidence type="ECO:0000256" key="3">
    <source>
        <dbReference type="ARBA" id="ARBA00006001"/>
    </source>
</evidence>
<evidence type="ECO:0000256" key="11">
    <source>
        <dbReference type="ARBA" id="ARBA00023235"/>
    </source>
</evidence>
<dbReference type="CDD" id="cd01171">
    <property type="entry name" value="YXKO-related"/>
    <property type="match status" value="1"/>
</dbReference>
<evidence type="ECO:0000256" key="8">
    <source>
        <dbReference type="ARBA" id="ARBA00022857"/>
    </source>
</evidence>
<feature type="binding site" evidence="18">
    <location>
        <position position="156"/>
    </location>
    <ligand>
        <name>(6S)-NADPHX</name>
        <dbReference type="ChEBI" id="CHEBI:64076"/>
    </ligand>
</feature>
<dbReference type="PIRSF" id="PIRSF017184">
    <property type="entry name" value="Nnr"/>
    <property type="match status" value="1"/>
</dbReference>
<evidence type="ECO:0000256" key="7">
    <source>
        <dbReference type="ARBA" id="ARBA00022840"/>
    </source>
</evidence>
<keyword evidence="9 18" id="KW-0630">Potassium</keyword>
<dbReference type="GO" id="GO:0046496">
    <property type="term" value="P:nicotinamide nucleotide metabolic process"/>
    <property type="evidence" value="ECO:0007669"/>
    <property type="project" value="UniProtKB-UniRule"/>
</dbReference>
<reference evidence="22 24" key="1">
    <citation type="submission" date="2018-06" db="EMBL/GenBank/DDBJ databases">
        <title>Genomic Encyclopedia of Archaeal and Bacterial Type Strains, Phase II (KMG-II): from individual species to whole genera.</title>
        <authorList>
            <person name="Goeker M."/>
        </authorList>
    </citation>
    <scope>NUCLEOTIDE SEQUENCE [LARGE SCALE GENOMIC DNA]</scope>
    <source>
        <strain evidence="22 24">DSM 22686</strain>
    </source>
</reference>
<comment type="function">
    <text evidence="17">Catalyzes the dehydration of the S-form of NAD(P)HX at the expense of ADP, which is converted to AMP. Together with NAD(P)HX epimerase, which catalyzes the epimerization of the S- and R-forms, the enzyme allows the repair of both epimers of NAD(P)HX, a damaged form of NAD(P)H that is a result of enzymatic or heat-dependent hydration.</text>
</comment>
<evidence type="ECO:0000259" key="21">
    <source>
        <dbReference type="PROSITE" id="PS51385"/>
    </source>
</evidence>
<evidence type="ECO:0000256" key="10">
    <source>
        <dbReference type="ARBA" id="ARBA00023027"/>
    </source>
</evidence>
<dbReference type="InterPro" id="IPR004443">
    <property type="entry name" value="YjeF_N_dom"/>
</dbReference>
<comment type="similarity">
    <text evidence="3 19">In the N-terminal section; belongs to the NnrE/AIBP family.</text>
</comment>
<feature type="binding site" evidence="18">
    <location>
        <position position="159"/>
    </location>
    <ligand>
        <name>K(+)</name>
        <dbReference type="ChEBI" id="CHEBI:29103"/>
    </ligand>
</feature>
<evidence type="ECO:0000256" key="19">
    <source>
        <dbReference type="PIRNR" id="PIRNR017184"/>
    </source>
</evidence>
<comment type="subunit">
    <text evidence="17">Homotetramer.</text>
</comment>
<feature type="binding site" evidence="17">
    <location>
        <begin position="398"/>
        <end position="402"/>
    </location>
    <ligand>
        <name>AMP</name>
        <dbReference type="ChEBI" id="CHEBI:456215"/>
    </ligand>
</feature>
<comment type="similarity">
    <text evidence="4 19">In the C-terminal section; belongs to the NnrD/CARKD family.</text>
</comment>
<feature type="domain" description="YjeF C-terminal" evidence="20">
    <location>
        <begin position="222"/>
        <end position="486"/>
    </location>
</feature>
<evidence type="ECO:0000256" key="12">
    <source>
        <dbReference type="ARBA" id="ARBA00023239"/>
    </source>
</evidence>
<name>A0A2W7R592_9BACT</name>
<comment type="cofactor">
    <cofactor evidence="17">
        <name>Mg(2+)</name>
        <dbReference type="ChEBI" id="CHEBI:18420"/>
    </cofactor>
</comment>
<protein>
    <recommendedName>
        <fullName evidence="19">Bifunctional NAD(P)H-hydrate repair enzyme</fullName>
    </recommendedName>
    <alternativeName>
        <fullName evidence="19">Nicotinamide nucleotide repair protein</fullName>
    </alternativeName>
    <domain>
        <recommendedName>
            <fullName evidence="19">ADP-dependent (S)-NAD(P)H-hydrate dehydratase</fullName>
            <ecNumber evidence="19">4.2.1.136</ecNumber>
        </recommendedName>
        <alternativeName>
            <fullName evidence="19">ADP-dependent NAD(P)HX dehydratase</fullName>
        </alternativeName>
    </domain>
    <domain>
        <recommendedName>
            <fullName evidence="19">NAD(P)H-hydrate epimerase</fullName>
            <ecNumber evidence="19">5.1.99.6</ecNumber>
        </recommendedName>
    </domain>
</protein>
<dbReference type="EMBL" id="QKZU01000008">
    <property type="protein sequence ID" value="PZX56043.1"/>
    <property type="molecule type" value="Genomic_DNA"/>
</dbReference>
<comment type="caution">
    <text evidence="22">The sequence shown here is derived from an EMBL/GenBank/DDBJ whole genome shotgun (WGS) entry which is preliminary data.</text>
</comment>
<dbReference type="Pfam" id="PF01256">
    <property type="entry name" value="Carb_kinase"/>
    <property type="match status" value="1"/>
</dbReference>
<comment type="function">
    <text evidence="18">Catalyzes the epimerization of the S- and R-forms of NAD(P)HX, a damaged form of NAD(P)H that is a result of enzymatic or heat-dependent hydration. This is a prerequisite for the S-specific NAD(P)H-hydrate dehydratase to allow the repair of both epimers of NAD(P)HX.</text>
</comment>
<feature type="binding site" evidence="17">
    <location>
        <position position="363"/>
    </location>
    <ligand>
        <name>(6S)-NADPHX</name>
        <dbReference type="ChEBI" id="CHEBI:64076"/>
    </ligand>
</feature>
<dbReference type="GO" id="GO:0110051">
    <property type="term" value="P:metabolite repair"/>
    <property type="evidence" value="ECO:0007669"/>
    <property type="project" value="TreeGrafter"/>
</dbReference>
<dbReference type="InterPro" id="IPR030677">
    <property type="entry name" value="Nnr"/>
</dbReference>
<evidence type="ECO:0000256" key="6">
    <source>
        <dbReference type="ARBA" id="ARBA00022741"/>
    </source>
</evidence>
<dbReference type="PANTHER" id="PTHR12592">
    <property type="entry name" value="ATP-DEPENDENT (S)-NAD(P)H-HYDRATE DEHYDRATASE FAMILY MEMBER"/>
    <property type="match status" value="1"/>
</dbReference>
<feature type="binding site" evidence="18">
    <location>
        <begin position="127"/>
        <end position="133"/>
    </location>
    <ligand>
        <name>(6S)-NADPHX</name>
        <dbReference type="ChEBI" id="CHEBI:64076"/>
    </ligand>
</feature>
<evidence type="ECO:0000313" key="23">
    <source>
        <dbReference type="EMBL" id="TXD77150.1"/>
    </source>
</evidence>
<keyword evidence="12 17" id="KW-0456">Lyase</keyword>
<evidence type="ECO:0000313" key="24">
    <source>
        <dbReference type="Proteomes" id="UP000249115"/>
    </source>
</evidence>
<dbReference type="GO" id="GO:0052856">
    <property type="term" value="F:NAD(P)HX epimerase activity"/>
    <property type="evidence" value="ECO:0007669"/>
    <property type="project" value="UniProtKB-UniRule"/>
</dbReference>
<dbReference type="AlphaFoldDB" id="A0A2W7R592"/>
<comment type="function">
    <text evidence="14 19">Bifunctional enzyme that catalyzes the epimerization of the S- and R-forms of NAD(P)HX and the dehydration of the S-form of NAD(P)HX at the expense of ADP, which is converted to AMP. This allows the repair of both epimers of NAD(P)HX, a damaged form of NAD(P)H that is a result of enzymatic or heat-dependent hydration.</text>
</comment>
<dbReference type="InterPro" id="IPR017953">
    <property type="entry name" value="Carbohydrate_kinase_pred_CS"/>
</dbReference>
<dbReference type="Proteomes" id="UP000321927">
    <property type="component" value="Unassembled WGS sequence"/>
</dbReference>
<comment type="catalytic activity">
    <reaction evidence="2 18 19">
        <text>(6R)-NADPHX = (6S)-NADPHX</text>
        <dbReference type="Rhea" id="RHEA:32227"/>
        <dbReference type="ChEBI" id="CHEBI:64076"/>
        <dbReference type="ChEBI" id="CHEBI:64077"/>
        <dbReference type="EC" id="5.1.99.6"/>
    </reaction>
</comment>
<evidence type="ECO:0000256" key="14">
    <source>
        <dbReference type="ARBA" id="ARBA00025153"/>
    </source>
</evidence>
<dbReference type="PROSITE" id="PS01050">
    <property type="entry name" value="YJEF_C_2"/>
    <property type="match status" value="1"/>
</dbReference>
<dbReference type="GO" id="GO:0052855">
    <property type="term" value="F:ADP-dependent NAD(P)H-hydrate dehydratase activity"/>
    <property type="evidence" value="ECO:0007669"/>
    <property type="project" value="UniProtKB-UniRule"/>
</dbReference>
<dbReference type="Gene3D" id="3.40.1190.20">
    <property type="match status" value="1"/>
</dbReference>
<evidence type="ECO:0000256" key="18">
    <source>
        <dbReference type="HAMAP-Rule" id="MF_01966"/>
    </source>
</evidence>
<dbReference type="PROSITE" id="PS51383">
    <property type="entry name" value="YJEF_C_3"/>
    <property type="match status" value="1"/>
</dbReference>
<comment type="catalytic activity">
    <reaction evidence="15 17 19">
        <text>(6S)-NADHX + ADP = AMP + phosphate + NADH + H(+)</text>
        <dbReference type="Rhea" id="RHEA:32223"/>
        <dbReference type="ChEBI" id="CHEBI:15378"/>
        <dbReference type="ChEBI" id="CHEBI:43474"/>
        <dbReference type="ChEBI" id="CHEBI:57945"/>
        <dbReference type="ChEBI" id="CHEBI:64074"/>
        <dbReference type="ChEBI" id="CHEBI:456215"/>
        <dbReference type="ChEBI" id="CHEBI:456216"/>
        <dbReference type="EC" id="4.2.1.136"/>
    </reaction>
</comment>
<sequence length="489" mass="53293">MQKILSGIQIKELDSNQLSRSGQTSHELMEAASTEFVNWFLNQELPIDQPIQIAVGAGNNGGDGFAVARMLADQSYSVSILNCFKSIERLSKDALVNFSSLPEIIQIHDFEDWVFPNGGILIDAFLGVGLKGELRTDAIEIIRKLNTFKGTVISIDVPSGLPSDEVVNGTAIKADFTVSFEFPKLSLMYPENAEFVGELVVLKIGILEEAYNNLMSTFYYLEAVDIRPLHKIFSRFSYKGDMGKVLLVGGSPGKMGALILCAKSALRTGSGLVTCHMEDSERAIIQTAVPEAMSSWGLIPNPEIYDAVGIGPGWGIGNRDRLFKQFLQDFKKPIVIDADALNLLARNLDLLHLLPKNSVLTPHIGEFTRLLGPAADHSKRMEMAKKFCMDNKLILVLKGANTVINLPDGRQIFNSSGTKYMATGGSGDVLTGMITSYLGMGYSPENAVLCGVFHHGLAGEIASKSKRRSLIASDIIDAIPETYIQLNIS</sequence>
<dbReference type="EMBL" id="VORV01000008">
    <property type="protein sequence ID" value="TXD77150.1"/>
    <property type="molecule type" value="Genomic_DNA"/>
</dbReference>
<keyword evidence="13" id="KW-0511">Multifunctional enzyme</keyword>
<evidence type="ECO:0000256" key="2">
    <source>
        <dbReference type="ARBA" id="ARBA00000909"/>
    </source>
</evidence>
<dbReference type="InterPro" id="IPR000631">
    <property type="entry name" value="CARKD"/>
</dbReference>
<dbReference type="RefSeq" id="WP_086501720.1">
    <property type="nucleotide sequence ID" value="NZ_MSSV01000009.1"/>
</dbReference>
<feature type="binding site" evidence="17">
    <location>
        <position position="427"/>
    </location>
    <ligand>
        <name>AMP</name>
        <dbReference type="ChEBI" id="CHEBI:456215"/>
    </ligand>
</feature>
<evidence type="ECO:0000256" key="17">
    <source>
        <dbReference type="HAMAP-Rule" id="MF_01965"/>
    </source>
</evidence>
<dbReference type="GO" id="GO:0005524">
    <property type="term" value="F:ATP binding"/>
    <property type="evidence" value="ECO:0007669"/>
    <property type="project" value="UniProtKB-UniRule"/>
</dbReference>
<keyword evidence="5 18" id="KW-0479">Metal-binding</keyword>
<dbReference type="InterPro" id="IPR029056">
    <property type="entry name" value="Ribokinase-like"/>
</dbReference>
<dbReference type="GO" id="GO:0046872">
    <property type="term" value="F:metal ion binding"/>
    <property type="evidence" value="ECO:0007669"/>
    <property type="project" value="UniProtKB-UniRule"/>
</dbReference>
<comment type="caution">
    <text evidence="18">Lacks conserved residue(s) required for the propagation of feature annotation.</text>
</comment>
<dbReference type="HAMAP" id="MF_01966">
    <property type="entry name" value="NADHX_epimerase"/>
    <property type="match status" value="1"/>
</dbReference>
<gene>
    <name evidence="17" type="primary">nnrD</name>
    <name evidence="18" type="synonym">nnrE</name>
    <name evidence="23" type="ORF">ESW18_12685</name>
    <name evidence="22" type="ORF">LV84_02410</name>
</gene>
<feature type="binding site" evidence="17">
    <location>
        <position position="313"/>
    </location>
    <ligand>
        <name>(6S)-NADPHX</name>
        <dbReference type="ChEBI" id="CHEBI:64076"/>
    </ligand>
</feature>
<comment type="catalytic activity">
    <reaction evidence="1 18 19">
        <text>(6R)-NADHX = (6S)-NADHX</text>
        <dbReference type="Rhea" id="RHEA:32215"/>
        <dbReference type="ChEBI" id="CHEBI:64074"/>
        <dbReference type="ChEBI" id="CHEBI:64075"/>
        <dbReference type="EC" id="5.1.99.6"/>
    </reaction>
</comment>
<dbReference type="PANTHER" id="PTHR12592:SF0">
    <property type="entry name" value="ATP-DEPENDENT (S)-NAD(P)H-HYDRATE DEHYDRATASE"/>
    <property type="match status" value="1"/>
</dbReference>
<organism evidence="22 24">
    <name type="scientific">Algoriphagus ratkowskyi</name>
    <dbReference type="NCBI Taxonomy" id="57028"/>
    <lineage>
        <taxon>Bacteria</taxon>
        <taxon>Pseudomonadati</taxon>
        <taxon>Bacteroidota</taxon>
        <taxon>Cytophagia</taxon>
        <taxon>Cytophagales</taxon>
        <taxon>Cyclobacteriaceae</taxon>
        <taxon>Algoriphagus</taxon>
    </lineage>
</organism>
<evidence type="ECO:0000256" key="13">
    <source>
        <dbReference type="ARBA" id="ARBA00023268"/>
    </source>
</evidence>
<dbReference type="EC" id="4.2.1.136" evidence="19"/>
<evidence type="ECO:0000256" key="4">
    <source>
        <dbReference type="ARBA" id="ARBA00009524"/>
    </source>
</evidence>
<feature type="binding site" evidence="17">
    <location>
        <position position="257"/>
    </location>
    <ligand>
        <name>(6S)-NADPHX</name>
        <dbReference type="ChEBI" id="CHEBI:64076"/>
    </ligand>
</feature>
<keyword evidence="7 17" id="KW-0067">ATP-binding</keyword>
<reference evidence="23 25" key="2">
    <citation type="submission" date="2019-08" db="EMBL/GenBank/DDBJ databases">
        <title>Genome of Algoriphagus ratkowskyi IC026.</title>
        <authorList>
            <person name="Bowman J.P."/>
        </authorList>
    </citation>
    <scope>NUCLEOTIDE SEQUENCE [LARGE SCALE GENOMIC DNA]</scope>
    <source>
        <strain evidence="23 25">IC026</strain>
    </source>
</reference>
<evidence type="ECO:0000313" key="25">
    <source>
        <dbReference type="Proteomes" id="UP000321927"/>
    </source>
</evidence>
<comment type="similarity">
    <text evidence="18">Belongs to the NnrE/AIBP family.</text>
</comment>
<feature type="binding site" evidence="18">
    <location>
        <begin position="59"/>
        <end position="63"/>
    </location>
    <ligand>
        <name>(6S)-NADPHX</name>
        <dbReference type="ChEBI" id="CHEBI:64076"/>
    </ligand>
</feature>
<dbReference type="Proteomes" id="UP000249115">
    <property type="component" value="Unassembled WGS sequence"/>
</dbReference>
<dbReference type="Pfam" id="PF03853">
    <property type="entry name" value="YjeF_N"/>
    <property type="match status" value="1"/>
</dbReference>
<dbReference type="HAMAP" id="MF_01965">
    <property type="entry name" value="NADHX_dehydratase"/>
    <property type="match status" value="1"/>
</dbReference>
<dbReference type="EC" id="5.1.99.6" evidence="19"/>
<dbReference type="NCBIfam" id="TIGR00196">
    <property type="entry name" value="yjeF_cterm"/>
    <property type="match status" value="1"/>
</dbReference>
<dbReference type="PROSITE" id="PS51385">
    <property type="entry name" value="YJEF_N"/>
    <property type="match status" value="1"/>
</dbReference>
<evidence type="ECO:0000256" key="16">
    <source>
        <dbReference type="ARBA" id="ARBA00049209"/>
    </source>
</evidence>
<keyword evidence="25" id="KW-1185">Reference proteome</keyword>
<dbReference type="SUPFAM" id="SSF64153">
    <property type="entry name" value="YjeF N-terminal domain-like"/>
    <property type="match status" value="1"/>
</dbReference>
<feature type="domain" description="YjeF N-terminal" evidence="21">
    <location>
        <begin position="10"/>
        <end position="212"/>
    </location>
</feature>
<evidence type="ECO:0000256" key="9">
    <source>
        <dbReference type="ARBA" id="ARBA00022958"/>
    </source>
</evidence>
<evidence type="ECO:0000313" key="22">
    <source>
        <dbReference type="EMBL" id="PZX56043.1"/>
    </source>
</evidence>
<comment type="catalytic activity">
    <reaction evidence="16 17 19">
        <text>(6S)-NADPHX + ADP = AMP + phosphate + NADPH + H(+)</text>
        <dbReference type="Rhea" id="RHEA:32235"/>
        <dbReference type="ChEBI" id="CHEBI:15378"/>
        <dbReference type="ChEBI" id="CHEBI:43474"/>
        <dbReference type="ChEBI" id="CHEBI:57783"/>
        <dbReference type="ChEBI" id="CHEBI:64076"/>
        <dbReference type="ChEBI" id="CHEBI:456215"/>
        <dbReference type="ChEBI" id="CHEBI:456216"/>
        <dbReference type="EC" id="4.2.1.136"/>
    </reaction>
</comment>
<dbReference type="OrthoDB" id="9806925at2"/>
<dbReference type="NCBIfam" id="TIGR00197">
    <property type="entry name" value="yjeF_nterm"/>
    <property type="match status" value="1"/>
</dbReference>
<keyword evidence="6 17" id="KW-0547">Nucleotide-binding</keyword>
<evidence type="ECO:0000256" key="5">
    <source>
        <dbReference type="ARBA" id="ARBA00022723"/>
    </source>
</evidence>
<evidence type="ECO:0000259" key="20">
    <source>
        <dbReference type="PROSITE" id="PS51383"/>
    </source>
</evidence>
<keyword evidence="10 17" id="KW-0520">NAD</keyword>
<proteinExistence type="inferred from homology"/>
<feature type="binding site" evidence="17">
    <location>
        <position position="428"/>
    </location>
    <ligand>
        <name>(6S)-NADPHX</name>
        <dbReference type="ChEBI" id="CHEBI:64076"/>
    </ligand>
</feature>
<evidence type="ECO:0000256" key="1">
    <source>
        <dbReference type="ARBA" id="ARBA00000013"/>
    </source>
</evidence>
<keyword evidence="8 17" id="KW-0521">NADP</keyword>
<feature type="binding site" evidence="18">
    <location>
        <position position="123"/>
    </location>
    <ligand>
        <name>K(+)</name>
        <dbReference type="ChEBI" id="CHEBI:29103"/>
    </ligand>
</feature>
<dbReference type="InterPro" id="IPR036652">
    <property type="entry name" value="YjeF_N_dom_sf"/>
</dbReference>